<evidence type="ECO:0000313" key="1">
    <source>
        <dbReference type="EMBL" id="CAI9722092.1"/>
    </source>
</evidence>
<keyword evidence="2" id="KW-1185">Reference proteome</keyword>
<reference evidence="1" key="1">
    <citation type="submission" date="2023-08" db="EMBL/GenBank/DDBJ databases">
        <authorList>
            <person name="Alioto T."/>
            <person name="Alioto T."/>
            <person name="Gomez Garrido J."/>
        </authorList>
    </citation>
    <scope>NUCLEOTIDE SEQUENCE</scope>
</reference>
<dbReference type="EMBL" id="OX597817">
    <property type="protein sequence ID" value="CAI9722092.1"/>
    <property type="molecule type" value="Genomic_DNA"/>
</dbReference>
<proteinExistence type="predicted"/>
<dbReference type="AlphaFoldDB" id="A0AA36F2H7"/>
<name>A0AA36F2H7_OCTVU</name>
<sequence>MIQPYYHYYNGLCSSELTVLVTLPLRCSRLTCCMQLPGLALTTIASLPFPEHWLLGISSLFMSFLQEPTSSNLNKTLTSSTSLVSKEMQKSLAQPFLQA</sequence>
<dbReference type="Proteomes" id="UP001162480">
    <property type="component" value="Chromosome 4"/>
</dbReference>
<evidence type="ECO:0000313" key="2">
    <source>
        <dbReference type="Proteomes" id="UP001162480"/>
    </source>
</evidence>
<gene>
    <name evidence="1" type="ORF">OCTVUL_1B010720</name>
</gene>
<accession>A0AA36F2H7</accession>
<organism evidence="1 2">
    <name type="scientific">Octopus vulgaris</name>
    <name type="common">Common octopus</name>
    <dbReference type="NCBI Taxonomy" id="6645"/>
    <lineage>
        <taxon>Eukaryota</taxon>
        <taxon>Metazoa</taxon>
        <taxon>Spiralia</taxon>
        <taxon>Lophotrochozoa</taxon>
        <taxon>Mollusca</taxon>
        <taxon>Cephalopoda</taxon>
        <taxon>Coleoidea</taxon>
        <taxon>Octopodiformes</taxon>
        <taxon>Octopoda</taxon>
        <taxon>Incirrata</taxon>
        <taxon>Octopodidae</taxon>
        <taxon>Octopus</taxon>
    </lineage>
</organism>
<protein>
    <submittedName>
        <fullName evidence="1">Uncharacterized protein</fullName>
    </submittedName>
</protein>